<evidence type="ECO:0008006" key="4">
    <source>
        <dbReference type="Google" id="ProtNLM"/>
    </source>
</evidence>
<comment type="similarity">
    <text evidence="1">Belongs to the glycosyl hydrolase 13 family.</text>
</comment>
<dbReference type="PANTHER" id="PTHR43447">
    <property type="entry name" value="ALPHA-AMYLASE"/>
    <property type="match status" value="1"/>
</dbReference>
<organism evidence="2 3">
    <name type="scientific">Tetrapyrgos nigripes</name>
    <dbReference type="NCBI Taxonomy" id="182062"/>
    <lineage>
        <taxon>Eukaryota</taxon>
        <taxon>Fungi</taxon>
        <taxon>Dikarya</taxon>
        <taxon>Basidiomycota</taxon>
        <taxon>Agaricomycotina</taxon>
        <taxon>Agaricomycetes</taxon>
        <taxon>Agaricomycetidae</taxon>
        <taxon>Agaricales</taxon>
        <taxon>Marasmiineae</taxon>
        <taxon>Marasmiaceae</taxon>
        <taxon>Tetrapyrgos</taxon>
    </lineage>
</organism>
<dbReference type="InterPro" id="IPR017853">
    <property type="entry name" value="GH"/>
</dbReference>
<evidence type="ECO:0000313" key="2">
    <source>
        <dbReference type="EMBL" id="KAF5349438.1"/>
    </source>
</evidence>
<dbReference type="Gene3D" id="3.20.20.80">
    <property type="entry name" value="Glycosidases"/>
    <property type="match status" value="1"/>
</dbReference>
<sequence length="204" mass="22752">MLRVKVIAVQIQLSWDLPERGDYTRTLLKYSLTIHWDNQVIFPSNFHHCGLEPGDDIVNYGNRAEVQTCELDSLADLATDTEYVRGGLAQYANDLLTLGVDGLRLDASKHSIPTTDIANILSRLTSKGHARVTNIRSYTDLPRTVFRFRYTTALKNAFLGGGISSLQNLDNQRWISGSQANVFVTNHHTERNGGSLSQFSPSNT</sequence>
<reference evidence="2 3" key="1">
    <citation type="journal article" date="2020" name="ISME J.">
        <title>Uncovering the hidden diversity of litter-decomposition mechanisms in mushroom-forming fungi.</title>
        <authorList>
            <person name="Floudas D."/>
            <person name="Bentzer J."/>
            <person name="Ahren D."/>
            <person name="Johansson T."/>
            <person name="Persson P."/>
            <person name="Tunlid A."/>
        </authorList>
    </citation>
    <scope>NUCLEOTIDE SEQUENCE [LARGE SCALE GENOMIC DNA]</scope>
    <source>
        <strain evidence="2 3">CBS 291.85</strain>
    </source>
</reference>
<gene>
    <name evidence="2" type="ORF">D9758_014631</name>
</gene>
<dbReference type="OrthoDB" id="550577at2759"/>
<proteinExistence type="inferred from homology"/>
<accession>A0A8H5FUP7</accession>
<keyword evidence="3" id="KW-1185">Reference proteome</keyword>
<name>A0A8H5FUP7_9AGAR</name>
<evidence type="ECO:0000313" key="3">
    <source>
        <dbReference type="Proteomes" id="UP000559256"/>
    </source>
</evidence>
<comment type="caution">
    <text evidence="2">The sequence shown here is derived from an EMBL/GenBank/DDBJ whole genome shotgun (WGS) entry which is preliminary data.</text>
</comment>
<protein>
    <recommendedName>
        <fullName evidence="4">Alpha-amylase</fullName>
    </recommendedName>
</protein>
<dbReference type="Proteomes" id="UP000559256">
    <property type="component" value="Unassembled WGS sequence"/>
</dbReference>
<evidence type="ECO:0000256" key="1">
    <source>
        <dbReference type="ARBA" id="ARBA00008061"/>
    </source>
</evidence>
<dbReference type="AlphaFoldDB" id="A0A8H5FUP7"/>
<dbReference type="EMBL" id="JAACJM010000080">
    <property type="protein sequence ID" value="KAF5349438.1"/>
    <property type="molecule type" value="Genomic_DNA"/>
</dbReference>
<dbReference type="SUPFAM" id="SSF51445">
    <property type="entry name" value="(Trans)glycosidases"/>
    <property type="match status" value="1"/>
</dbReference>